<sequence>MAELAPGWTPYRYGFNNPVKFIDPDGMFEYSDGYSTQDSKNSTGAISFSGSYIDRTINTDYIEFSTGTGDNRQVLGGYTETYVAESGTVLNRKYFGSPYLFGAGGFGDMGGDGCNCPETLSAGMSGRELSRNAWTGMLLASEGYLFNQEAKTAKKLKNTPVEKGRHALKQSSKMIRGLGGAVATVGVVLSVNEAIEKGTTGAWSMAGADATMAVVGIFCPVCGVAYGVTRFGLEMAGVDVAGNIDNWLK</sequence>
<evidence type="ECO:0000313" key="1">
    <source>
        <dbReference type="EMBL" id="PRY87641.1"/>
    </source>
</evidence>
<comment type="caution">
    <text evidence="1">The sequence shown here is derived from an EMBL/GenBank/DDBJ whole genome shotgun (WGS) entry which is preliminary data.</text>
</comment>
<dbReference type="Gene3D" id="2.180.10.10">
    <property type="entry name" value="RHS repeat-associated core"/>
    <property type="match status" value="1"/>
</dbReference>
<organism evidence="1 2">
    <name type="scientific">Mongoliibacter ruber</name>
    <dbReference type="NCBI Taxonomy" id="1750599"/>
    <lineage>
        <taxon>Bacteria</taxon>
        <taxon>Pseudomonadati</taxon>
        <taxon>Bacteroidota</taxon>
        <taxon>Cytophagia</taxon>
        <taxon>Cytophagales</taxon>
        <taxon>Cyclobacteriaceae</taxon>
        <taxon>Mongoliibacter</taxon>
    </lineage>
</organism>
<keyword evidence="2" id="KW-1185">Reference proteome</keyword>
<dbReference type="Proteomes" id="UP000238157">
    <property type="component" value="Unassembled WGS sequence"/>
</dbReference>
<evidence type="ECO:0008006" key="3">
    <source>
        <dbReference type="Google" id="ProtNLM"/>
    </source>
</evidence>
<protein>
    <recommendedName>
        <fullName evidence="3">RHS repeat-associated protein</fullName>
    </recommendedName>
</protein>
<dbReference type="RefSeq" id="WP_106133921.1">
    <property type="nucleotide sequence ID" value="NZ_PVTR01000006.1"/>
</dbReference>
<reference evidence="1 2" key="1">
    <citation type="submission" date="2018-03" db="EMBL/GenBank/DDBJ databases">
        <title>Genomic Encyclopedia of Archaeal and Bacterial Type Strains, Phase II (KMG-II): from individual species to whole genera.</title>
        <authorList>
            <person name="Goeker M."/>
        </authorList>
    </citation>
    <scope>NUCLEOTIDE SEQUENCE [LARGE SCALE GENOMIC DNA]</scope>
    <source>
        <strain evidence="1 2">DSM 27929</strain>
    </source>
</reference>
<accession>A0A2T0WLQ8</accession>
<dbReference type="OrthoDB" id="667524at2"/>
<name>A0A2T0WLQ8_9BACT</name>
<proteinExistence type="predicted"/>
<evidence type="ECO:0000313" key="2">
    <source>
        <dbReference type="Proteomes" id="UP000238157"/>
    </source>
</evidence>
<dbReference type="EMBL" id="PVTR01000006">
    <property type="protein sequence ID" value="PRY87641.1"/>
    <property type="molecule type" value="Genomic_DNA"/>
</dbReference>
<dbReference type="AlphaFoldDB" id="A0A2T0WLQ8"/>
<gene>
    <name evidence="1" type="ORF">CLW00_106268</name>
</gene>